<dbReference type="RefSeq" id="WP_016865274.1">
    <property type="nucleotide sequence ID" value="NZ_CAWNVR010000406.1"/>
</dbReference>
<evidence type="ECO:0000313" key="2">
    <source>
        <dbReference type="Proteomes" id="UP000235036"/>
    </source>
</evidence>
<dbReference type="Proteomes" id="UP000235036">
    <property type="component" value="Unassembled WGS sequence"/>
</dbReference>
<dbReference type="EMBL" id="NRQW01000306">
    <property type="protein sequence ID" value="PLZ89026.1"/>
    <property type="molecule type" value="Genomic_DNA"/>
</dbReference>
<dbReference type="AlphaFoldDB" id="A0A2N6K230"/>
<accession>A0A2N6K230</accession>
<comment type="caution">
    <text evidence="1">The sequence shown here is derived from an EMBL/GenBank/DDBJ whole genome shotgun (WGS) entry which is preliminary data.</text>
</comment>
<reference evidence="1 2" key="1">
    <citation type="submission" date="2017-08" db="EMBL/GenBank/DDBJ databases">
        <title>Genomes of Fischerella (Mastigocladus) sp. strains.</title>
        <authorList>
            <person name="Miller S.R."/>
        </authorList>
    </citation>
    <scope>NUCLEOTIDE SEQUENCE [LARGE SCALE GENOMIC DNA]</scope>
    <source>
        <strain evidence="1 2">CCMEE 5323</strain>
    </source>
</reference>
<name>A0A2N6K230_FISMU</name>
<proteinExistence type="predicted"/>
<sequence>MKNHGMCLQRNDTELELGVGYNSSSFFLKSLRKIWQTIVNYLVANQELKVWQKMDRHGNIYWQAYDPVTGKSFMSGSESDIRAWIEQIYK</sequence>
<keyword evidence="2" id="KW-1185">Reference proteome</keyword>
<gene>
    <name evidence="1" type="ORF">CEN44_14105</name>
</gene>
<protein>
    <submittedName>
        <fullName evidence="1">Uncharacterized protein</fullName>
    </submittedName>
</protein>
<evidence type="ECO:0000313" key="1">
    <source>
        <dbReference type="EMBL" id="PLZ89026.1"/>
    </source>
</evidence>
<organism evidence="1 2">
    <name type="scientific">Fischerella muscicola CCMEE 5323</name>
    <dbReference type="NCBI Taxonomy" id="2019572"/>
    <lineage>
        <taxon>Bacteria</taxon>
        <taxon>Bacillati</taxon>
        <taxon>Cyanobacteriota</taxon>
        <taxon>Cyanophyceae</taxon>
        <taxon>Nostocales</taxon>
        <taxon>Hapalosiphonaceae</taxon>
        <taxon>Fischerella</taxon>
    </lineage>
</organism>